<evidence type="ECO:0000256" key="1">
    <source>
        <dbReference type="ARBA" id="ARBA00004123"/>
    </source>
</evidence>
<feature type="compositionally biased region" description="Basic residues" evidence="4">
    <location>
        <begin position="416"/>
        <end position="428"/>
    </location>
</feature>
<feature type="domain" description="Origin recognition complex subunit 5 C-terminal" evidence="5">
    <location>
        <begin position="382"/>
        <end position="539"/>
    </location>
</feature>
<gene>
    <name evidence="7" type="ORF">PUNSTDRAFT_128273</name>
</gene>
<organism evidence="7 8">
    <name type="scientific">Punctularia strigosozonata (strain HHB-11173)</name>
    <name type="common">White-rot fungus</name>
    <dbReference type="NCBI Taxonomy" id="741275"/>
    <lineage>
        <taxon>Eukaryota</taxon>
        <taxon>Fungi</taxon>
        <taxon>Dikarya</taxon>
        <taxon>Basidiomycota</taxon>
        <taxon>Agaricomycotina</taxon>
        <taxon>Agaricomycetes</taxon>
        <taxon>Corticiales</taxon>
        <taxon>Punctulariaceae</taxon>
        <taxon>Punctularia</taxon>
    </lineage>
</organism>
<dbReference type="eggNOG" id="KOG2543">
    <property type="taxonomic scope" value="Eukaryota"/>
</dbReference>
<dbReference type="InterPro" id="IPR048866">
    <property type="entry name" value="ORC5_lid"/>
</dbReference>
<keyword evidence="3" id="KW-0539">Nucleus</keyword>
<evidence type="ECO:0000313" key="7">
    <source>
        <dbReference type="EMBL" id="EIN04783.1"/>
    </source>
</evidence>
<dbReference type="GeneID" id="18878122"/>
<evidence type="ECO:0000256" key="4">
    <source>
        <dbReference type="SAM" id="MobiDB-lite"/>
    </source>
</evidence>
<protein>
    <recommendedName>
        <fullName evidence="9">Origin recognition complex subunit 5</fullName>
    </recommendedName>
</protein>
<evidence type="ECO:0008006" key="9">
    <source>
        <dbReference type="Google" id="ProtNLM"/>
    </source>
</evidence>
<dbReference type="OrthoDB" id="365981at2759"/>
<name>R7S3K8_PUNST</name>
<dbReference type="GO" id="GO:0006270">
    <property type="term" value="P:DNA replication initiation"/>
    <property type="evidence" value="ECO:0007669"/>
    <property type="project" value="TreeGrafter"/>
</dbReference>
<dbReference type="InterPro" id="IPR047088">
    <property type="entry name" value="ORC5_C"/>
</dbReference>
<dbReference type="EMBL" id="JH687553">
    <property type="protein sequence ID" value="EIN04783.1"/>
    <property type="molecule type" value="Genomic_DNA"/>
</dbReference>
<dbReference type="KEGG" id="psq:PUNSTDRAFT_128273"/>
<dbReference type="Pfam" id="PF21639">
    <property type="entry name" value="ORC5_lid"/>
    <property type="match status" value="1"/>
</dbReference>
<feature type="domain" description="ORC5 lid" evidence="6">
    <location>
        <begin position="249"/>
        <end position="298"/>
    </location>
</feature>
<dbReference type="InterPro" id="IPR020796">
    <property type="entry name" value="ORC5"/>
</dbReference>
<evidence type="ECO:0000256" key="2">
    <source>
        <dbReference type="ARBA" id="ARBA00022705"/>
    </source>
</evidence>
<sequence>MDDANDRLPALCAAHPGHELMLNHLHTLLTTYPPPFICVHDPATPRLTCAAMKSLLSLLSQAQAPERIAYAQVNAVACFTTRLLYDTVINALAGHTPTWDSGCANWMSDVERWNENFDAFTHGIKAVHRHLSKQASGAAIRMVVAVERAERLKETMPDVIAPLTQLAELAQIDVTVIFISENHWQDLKPSLGVAPDPFYVSIEQLGKQAVLQRLTSTFTSVSSAFASSNSSATEPLPAHAYHPALAPLYAHFVSTLYSVCAPFTQHPDELTYISAARWPGFVQPILDAHAEQNIELSAPSEDVRMRLTRLFTPSLTAALEALYPRTTDALAWAILNAPDPDLLARPHEPGSLTKSRPGSPSKRARDAPDDRVDVVSASLRALPRMSRFLLVASFLASTNPAKTDMRMFGRVSEGKGRKRKGGGTRKPRATAGTAKIPQRLLGPTPFPLDRMLAILGILLEEYDADVRPDKPQYTVPGEYTEMEISRVGVYASIMELTSIRLLHRTSPVDKLDGPPMFKSAISYESAMTLARDLGVPLNDLMWDPA</sequence>
<evidence type="ECO:0000259" key="6">
    <source>
        <dbReference type="Pfam" id="PF21639"/>
    </source>
</evidence>
<dbReference type="Pfam" id="PF14630">
    <property type="entry name" value="ORC5_C"/>
    <property type="match status" value="1"/>
</dbReference>
<proteinExistence type="predicted"/>
<dbReference type="PANTHER" id="PTHR12705:SF0">
    <property type="entry name" value="ORIGIN RECOGNITION COMPLEX SUBUNIT 5"/>
    <property type="match status" value="1"/>
</dbReference>
<dbReference type="AlphaFoldDB" id="R7S3K8"/>
<dbReference type="HOGENOM" id="CLU_022443_1_0_1"/>
<accession>R7S3K8</accession>
<feature type="region of interest" description="Disordered" evidence="4">
    <location>
        <begin position="412"/>
        <end position="431"/>
    </location>
</feature>
<evidence type="ECO:0000256" key="3">
    <source>
        <dbReference type="ARBA" id="ARBA00023242"/>
    </source>
</evidence>
<evidence type="ECO:0000313" key="8">
    <source>
        <dbReference type="Proteomes" id="UP000054196"/>
    </source>
</evidence>
<dbReference type="OMA" id="QLRRWHG"/>
<reference evidence="8" key="1">
    <citation type="journal article" date="2012" name="Science">
        <title>The Paleozoic origin of enzymatic lignin decomposition reconstructed from 31 fungal genomes.</title>
        <authorList>
            <person name="Floudas D."/>
            <person name="Binder M."/>
            <person name="Riley R."/>
            <person name="Barry K."/>
            <person name="Blanchette R.A."/>
            <person name="Henrissat B."/>
            <person name="Martinez A.T."/>
            <person name="Otillar R."/>
            <person name="Spatafora J.W."/>
            <person name="Yadav J.S."/>
            <person name="Aerts A."/>
            <person name="Benoit I."/>
            <person name="Boyd A."/>
            <person name="Carlson A."/>
            <person name="Copeland A."/>
            <person name="Coutinho P.M."/>
            <person name="de Vries R.P."/>
            <person name="Ferreira P."/>
            <person name="Findley K."/>
            <person name="Foster B."/>
            <person name="Gaskell J."/>
            <person name="Glotzer D."/>
            <person name="Gorecki P."/>
            <person name="Heitman J."/>
            <person name="Hesse C."/>
            <person name="Hori C."/>
            <person name="Igarashi K."/>
            <person name="Jurgens J.A."/>
            <person name="Kallen N."/>
            <person name="Kersten P."/>
            <person name="Kohler A."/>
            <person name="Kuees U."/>
            <person name="Kumar T.K.A."/>
            <person name="Kuo A."/>
            <person name="LaButti K."/>
            <person name="Larrondo L.F."/>
            <person name="Lindquist E."/>
            <person name="Ling A."/>
            <person name="Lombard V."/>
            <person name="Lucas S."/>
            <person name="Lundell T."/>
            <person name="Martin R."/>
            <person name="McLaughlin D.J."/>
            <person name="Morgenstern I."/>
            <person name="Morin E."/>
            <person name="Murat C."/>
            <person name="Nagy L.G."/>
            <person name="Nolan M."/>
            <person name="Ohm R.A."/>
            <person name="Patyshakuliyeva A."/>
            <person name="Rokas A."/>
            <person name="Ruiz-Duenas F.J."/>
            <person name="Sabat G."/>
            <person name="Salamov A."/>
            <person name="Samejima M."/>
            <person name="Schmutz J."/>
            <person name="Slot J.C."/>
            <person name="St John F."/>
            <person name="Stenlid J."/>
            <person name="Sun H."/>
            <person name="Sun S."/>
            <person name="Syed K."/>
            <person name="Tsang A."/>
            <person name="Wiebenga A."/>
            <person name="Young D."/>
            <person name="Pisabarro A."/>
            <person name="Eastwood D.C."/>
            <person name="Martin F."/>
            <person name="Cullen D."/>
            <person name="Grigoriev I.V."/>
            <person name="Hibbett D.S."/>
        </authorList>
    </citation>
    <scope>NUCLEOTIDE SEQUENCE [LARGE SCALE GENOMIC DNA]</scope>
    <source>
        <strain evidence="8">HHB-11173 SS5</strain>
    </source>
</reference>
<feature type="region of interest" description="Disordered" evidence="4">
    <location>
        <begin position="344"/>
        <end position="370"/>
    </location>
</feature>
<dbReference type="RefSeq" id="XP_007388176.1">
    <property type="nucleotide sequence ID" value="XM_007388114.1"/>
</dbReference>
<keyword evidence="8" id="KW-1185">Reference proteome</keyword>
<keyword evidence="2" id="KW-0235">DNA replication</keyword>
<dbReference type="GO" id="GO:0005664">
    <property type="term" value="C:nuclear origin of replication recognition complex"/>
    <property type="evidence" value="ECO:0007669"/>
    <property type="project" value="TreeGrafter"/>
</dbReference>
<dbReference type="Proteomes" id="UP000054196">
    <property type="component" value="Unassembled WGS sequence"/>
</dbReference>
<dbReference type="GO" id="GO:0003688">
    <property type="term" value="F:DNA replication origin binding"/>
    <property type="evidence" value="ECO:0007669"/>
    <property type="project" value="TreeGrafter"/>
</dbReference>
<comment type="subcellular location">
    <subcellularLocation>
        <location evidence="1">Nucleus</location>
    </subcellularLocation>
</comment>
<evidence type="ECO:0000259" key="5">
    <source>
        <dbReference type="Pfam" id="PF14630"/>
    </source>
</evidence>
<dbReference type="PANTHER" id="PTHR12705">
    <property type="entry name" value="ORIGIN RECOGNITION COMPLEX SUBUNIT 5"/>
    <property type="match status" value="1"/>
</dbReference>